<organism evidence="6 7">
    <name type="scientific">Nephila pilipes</name>
    <name type="common">Giant wood spider</name>
    <name type="synonym">Nephila maculata</name>
    <dbReference type="NCBI Taxonomy" id="299642"/>
    <lineage>
        <taxon>Eukaryota</taxon>
        <taxon>Metazoa</taxon>
        <taxon>Ecdysozoa</taxon>
        <taxon>Arthropoda</taxon>
        <taxon>Chelicerata</taxon>
        <taxon>Arachnida</taxon>
        <taxon>Araneae</taxon>
        <taxon>Araneomorphae</taxon>
        <taxon>Entelegynae</taxon>
        <taxon>Araneoidea</taxon>
        <taxon>Nephilidae</taxon>
        <taxon>Nephila</taxon>
    </lineage>
</organism>
<keyword evidence="4 5" id="KW-0472">Membrane</keyword>
<name>A0A8X6SY38_NEPPI</name>
<dbReference type="GO" id="GO:0016020">
    <property type="term" value="C:membrane"/>
    <property type="evidence" value="ECO:0007669"/>
    <property type="project" value="UniProtKB-SubCell"/>
</dbReference>
<feature type="transmembrane region" description="Helical" evidence="5">
    <location>
        <begin position="146"/>
        <end position="170"/>
    </location>
</feature>
<keyword evidence="7" id="KW-1185">Reference proteome</keyword>
<evidence type="ECO:0000256" key="2">
    <source>
        <dbReference type="ARBA" id="ARBA00022692"/>
    </source>
</evidence>
<dbReference type="Pfam" id="PF00083">
    <property type="entry name" value="Sugar_tr"/>
    <property type="match status" value="1"/>
</dbReference>
<comment type="subcellular location">
    <subcellularLocation>
        <location evidence="1">Membrane</location>
        <topology evidence="1">Multi-pass membrane protein</topology>
    </subcellularLocation>
</comment>
<feature type="transmembrane region" description="Helical" evidence="5">
    <location>
        <begin position="202"/>
        <end position="221"/>
    </location>
</feature>
<feature type="transmembrane region" description="Helical" evidence="5">
    <location>
        <begin position="177"/>
        <end position="196"/>
    </location>
</feature>
<dbReference type="OrthoDB" id="6422650at2759"/>
<dbReference type="PANTHER" id="PTHR24064">
    <property type="entry name" value="SOLUTE CARRIER FAMILY 22 MEMBER"/>
    <property type="match status" value="1"/>
</dbReference>
<reference evidence="6" key="1">
    <citation type="submission" date="2020-08" db="EMBL/GenBank/DDBJ databases">
        <title>Multicomponent nature underlies the extraordinary mechanical properties of spider dragline silk.</title>
        <authorList>
            <person name="Kono N."/>
            <person name="Nakamura H."/>
            <person name="Mori M."/>
            <person name="Yoshida Y."/>
            <person name="Ohtoshi R."/>
            <person name="Malay A.D."/>
            <person name="Moran D.A.P."/>
            <person name="Tomita M."/>
            <person name="Numata K."/>
            <person name="Arakawa K."/>
        </authorList>
    </citation>
    <scope>NUCLEOTIDE SEQUENCE</scope>
</reference>
<evidence type="ECO:0000256" key="4">
    <source>
        <dbReference type="ARBA" id="ARBA00023136"/>
    </source>
</evidence>
<evidence type="ECO:0000313" key="7">
    <source>
        <dbReference type="Proteomes" id="UP000887013"/>
    </source>
</evidence>
<dbReference type="Gene3D" id="1.20.1250.20">
    <property type="entry name" value="MFS general substrate transporter like domains"/>
    <property type="match status" value="1"/>
</dbReference>
<gene>
    <name evidence="6" type="primary">AVEN_97776_1</name>
    <name evidence="6" type="ORF">NPIL_590851</name>
</gene>
<evidence type="ECO:0000313" key="6">
    <source>
        <dbReference type="EMBL" id="GFS68782.1"/>
    </source>
</evidence>
<sequence length="353" mass="39866">MSRLDFRMLASIDESLEEDVERPDSAVQRLNIVDAKKRTLPEFVGGHGPWQFRQWLIFFVASICNSLYLFSTFPLSDRIYCECDSTSNSTRLETSLINSVTNCTVPNCNTELVKLHHLETNISCANSYQKFINIDQDSTHCSSMRFVVYAKCIYMLGILLSGVTTSILSFKFGRRPIAFLSGLILLGFSIGIGMSGSPASFLIMRLMISLTATNIYLVSVYSLIEFVSEEYRMLYGLTGHLGWGLAHFILPLVVWLTHDWMTYSEVISGTSVLLIILSLFIPESIEASVSKGLKAHSQKLIRIAAWKNGYSTDDIEEFTQALGHKDKQEEMKTIWKQGKIKRAFELILLYLVG</sequence>
<dbReference type="InterPro" id="IPR005828">
    <property type="entry name" value="MFS_sugar_transport-like"/>
</dbReference>
<keyword evidence="2 5" id="KW-0812">Transmembrane</keyword>
<dbReference type="GO" id="GO:0022857">
    <property type="term" value="F:transmembrane transporter activity"/>
    <property type="evidence" value="ECO:0007669"/>
    <property type="project" value="InterPro"/>
</dbReference>
<dbReference type="AlphaFoldDB" id="A0A8X6SY38"/>
<accession>A0A8X6SY38</accession>
<evidence type="ECO:0000256" key="3">
    <source>
        <dbReference type="ARBA" id="ARBA00022989"/>
    </source>
</evidence>
<dbReference type="EMBL" id="BMAW01000405">
    <property type="protein sequence ID" value="GFS68782.1"/>
    <property type="molecule type" value="Genomic_DNA"/>
</dbReference>
<keyword evidence="3 5" id="KW-1133">Transmembrane helix</keyword>
<comment type="caution">
    <text evidence="6">The sequence shown here is derived from an EMBL/GenBank/DDBJ whole genome shotgun (WGS) entry which is preliminary data.</text>
</comment>
<dbReference type="SUPFAM" id="SSF103473">
    <property type="entry name" value="MFS general substrate transporter"/>
    <property type="match status" value="1"/>
</dbReference>
<feature type="transmembrane region" description="Helical" evidence="5">
    <location>
        <begin position="260"/>
        <end position="281"/>
    </location>
</feature>
<evidence type="ECO:0000256" key="1">
    <source>
        <dbReference type="ARBA" id="ARBA00004141"/>
    </source>
</evidence>
<proteinExistence type="predicted"/>
<dbReference type="InterPro" id="IPR036259">
    <property type="entry name" value="MFS_trans_sf"/>
</dbReference>
<evidence type="ECO:0000256" key="5">
    <source>
        <dbReference type="SAM" id="Phobius"/>
    </source>
</evidence>
<feature type="transmembrane region" description="Helical" evidence="5">
    <location>
        <begin position="233"/>
        <end position="254"/>
    </location>
</feature>
<dbReference type="Proteomes" id="UP000887013">
    <property type="component" value="Unassembled WGS sequence"/>
</dbReference>
<protein>
    <submittedName>
        <fullName evidence="6">Uncharacterized protein</fullName>
    </submittedName>
</protein>